<dbReference type="GO" id="GO:0022857">
    <property type="term" value="F:transmembrane transporter activity"/>
    <property type="evidence" value="ECO:0007669"/>
    <property type="project" value="InterPro"/>
</dbReference>
<evidence type="ECO:0000256" key="2">
    <source>
        <dbReference type="ARBA" id="ARBA00022692"/>
    </source>
</evidence>
<dbReference type="PANTHER" id="PTHR23523">
    <property type="match status" value="1"/>
</dbReference>
<evidence type="ECO:0000313" key="8">
    <source>
        <dbReference type="Proteomes" id="UP000058305"/>
    </source>
</evidence>
<reference evidence="7 8" key="1">
    <citation type="journal article" date="2016" name="J. Biotechnol.">
        <title>First complete genome sequence of a species in the genus Microterricola, an extremophilic cold active enzyme producing bacterial strain ERGS5:02 isolated from Sikkim Himalaya.</title>
        <authorList>
            <person name="Himanshu"/>
            <person name="Swarnkar M.K."/>
            <person name="Singh D."/>
            <person name="Kumar R."/>
        </authorList>
    </citation>
    <scope>NUCLEOTIDE SEQUENCE [LARGE SCALE GENOMIC DNA]</scope>
    <source>
        <strain evidence="7 8">ERGS5:02</strain>
    </source>
</reference>
<feature type="transmembrane region" description="Helical" evidence="5">
    <location>
        <begin position="211"/>
        <end position="237"/>
    </location>
</feature>
<feature type="transmembrane region" description="Helical" evidence="5">
    <location>
        <begin position="308"/>
        <end position="328"/>
    </location>
</feature>
<sequence length="405" mass="42610">MPDQTARPLWAGRTLALLGILLVALNLRTAVAAFSPIAGQIAADIPLSPAVLGVLGMLPPVCFALFGILTPVFTRRFGLERVLIVALLAIVLGQALRGFSVSLPMLLLGSAVTFAGFGVGNVLLPPLVKKYFPDRIGLMTTLYATALSVSTFLPPLLAVPVADAAGWHFSLGMWAVFGVIALVPWLTLTIGHRPDTSELPEEARPQLLVRVWRSSIGWSLAIVFAVSSLNAYAMFAWLPALLVESAGLTPAQAGTMLSLYAAMGLPASLVIPLLAARLRHVGILVYLGVAFFIVGYLGLLLVPSQATWLWVALAGCGPLIFPLSLALINLRTRTHEGAVALSGFVQGAGYTIGAFGPLLVALLHDMTGGWTVPLLVLIGSAVVCAFAGSIVARPHMLEDGHAARR</sequence>
<accession>A0A0Y0MYI2</accession>
<feature type="domain" description="Major facilitator superfamily (MFS) profile" evidence="6">
    <location>
        <begin position="12"/>
        <end position="397"/>
    </location>
</feature>
<comment type="subcellular location">
    <subcellularLocation>
        <location evidence="1">Cell membrane</location>
        <topology evidence="1">Multi-pass membrane protein</topology>
    </subcellularLocation>
</comment>
<keyword evidence="8" id="KW-1185">Reference proteome</keyword>
<feature type="transmembrane region" description="Helical" evidence="5">
    <location>
        <begin position="82"/>
        <end position="99"/>
    </location>
</feature>
<dbReference type="KEGG" id="mvd:AWU67_03670"/>
<evidence type="ECO:0000256" key="4">
    <source>
        <dbReference type="ARBA" id="ARBA00023136"/>
    </source>
</evidence>
<feature type="transmembrane region" description="Helical" evidence="5">
    <location>
        <begin position="171"/>
        <end position="190"/>
    </location>
</feature>
<dbReference type="Gene3D" id="1.20.1250.20">
    <property type="entry name" value="MFS general substrate transporter like domains"/>
    <property type="match status" value="2"/>
</dbReference>
<dbReference type="GO" id="GO:0005886">
    <property type="term" value="C:plasma membrane"/>
    <property type="evidence" value="ECO:0007669"/>
    <property type="project" value="UniProtKB-SubCell"/>
</dbReference>
<feature type="transmembrane region" description="Helical" evidence="5">
    <location>
        <begin position="257"/>
        <end position="276"/>
    </location>
</feature>
<evidence type="ECO:0000256" key="1">
    <source>
        <dbReference type="ARBA" id="ARBA00004651"/>
    </source>
</evidence>
<dbReference type="RefSeq" id="WP_067226804.1">
    <property type="nucleotide sequence ID" value="NZ_CP014145.1"/>
</dbReference>
<dbReference type="InterPro" id="IPR020846">
    <property type="entry name" value="MFS_dom"/>
</dbReference>
<gene>
    <name evidence="7" type="ORF">AWU67_03670</name>
</gene>
<keyword evidence="4 5" id="KW-0472">Membrane</keyword>
<dbReference type="EMBL" id="CP014145">
    <property type="protein sequence ID" value="AMB58109.1"/>
    <property type="molecule type" value="Genomic_DNA"/>
</dbReference>
<dbReference type="AlphaFoldDB" id="A0A0Y0MYI2"/>
<dbReference type="CDD" id="cd17339">
    <property type="entry name" value="MFS_NIMT_CynX_like"/>
    <property type="match status" value="1"/>
</dbReference>
<feature type="transmembrane region" description="Helical" evidence="5">
    <location>
        <begin position="105"/>
        <end position="124"/>
    </location>
</feature>
<evidence type="ECO:0000313" key="7">
    <source>
        <dbReference type="EMBL" id="AMB58109.1"/>
    </source>
</evidence>
<dbReference type="PANTHER" id="PTHR23523:SF2">
    <property type="entry name" value="2-NITROIMIDAZOLE TRANSPORTER"/>
    <property type="match status" value="1"/>
</dbReference>
<dbReference type="PROSITE" id="PS50850">
    <property type="entry name" value="MFS"/>
    <property type="match status" value="1"/>
</dbReference>
<dbReference type="Proteomes" id="UP000058305">
    <property type="component" value="Chromosome"/>
</dbReference>
<protein>
    <submittedName>
        <fullName evidence="7">ABC transporter permease</fullName>
    </submittedName>
</protein>
<feature type="transmembrane region" description="Helical" evidence="5">
    <location>
        <begin position="49"/>
        <end position="70"/>
    </location>
</feature>
<name>A0A0Y0MYI2_9MICO</name>
<proteinExistence type="predicted"/>
<feature type="transmembrane region" description="Helical" evidence="5">
    <location>
        <begin position="136"/>
        <end position="159"/>
    </location>
</feature>
<feature type="transmembrane region" description="Helical" evidence="5">
    <location>
        <begin position="370"/>
        <end position="392"/>
    </location>
</feature>
<dbReference type="InterPro" id="IPR036259">
    <property type="entry name" value="MFS_trans_sf"/>
</dbReference>
<dbReference type="OrthoDB" id="5317164at2"/>
<evidence type="ECO:0000256" key="3">
    <source>
        <dbReference type="ARBA" id="ARBA00022989"/>
    </source>
</evidence>
<evidence type="ECO:0000256" key="5">
    <source>
        <dbReference type="SAM" id="Phobius"/>
    </source>
</evidence>
<keyword evidence="3 5" id="KW-1133">Transmembrane helix</keyword>
<dbReference type="SUPFAM" id="SSF103473">
    <property type="entry name" value="MFS general substrate transporter"/>
    <property type="match status" value="1"/>
</dbReference>
<feature type="transmembrane region" description="Helical" evidence="5">
    <location>
        <begin position="283"/>
        <end position="302"/>
    </location>
</feature>
<evidence type="ECO:0000259" key="6">
    <source>
        <dbReference type="PROSITE" id="PS50850"/>
    </source>
</evidence>
<organism evidence="7 8">
    <name type="scientific">Microterricola viridarii</name>
    <dbReference type="NCBI Taxonomy" id="412690"/>
    <lineage>
        <taxon>Bacteria</taxon>
        <taxon>Bacillati</taxon>
        <taxon>Actinomycetota</taxon>
        <taxon>Actinomycetes</taxon>
        <taxon>Micrococcales</taxon>
        <taxon>Microbacteriaceae</taxon>
        <taxon>Microterricola</taxon>
    </lineage>
</organism>
<feature type="transmembrane region" description="Helical" evidence="5">
    <location>
        <begin position="340"/>
        <end position="364"/>
    </location>
</feature>
<dbReference type="InterPro" id="IPR052524">
    <property type="entry name" value="MFS_Cyanate_Porter"/>
</dbReference>
<dbReference type="InterPro" id="IPR011701">
    <property type="entry name" value="MFS"/>
</dbReference>
<dbReference type="Pfam" id="PF07690">
    <property type="entry name" value="MFS_1"/>
    <property type="match status" value="1"/>
</dbReference>
<keyword evidence="2 5" id="KW-0812">Transmembrane</keyword>
<reference evidence="8" key="2">
    <citation type="submission" date="2016-01" db="EMBL/GenBank/DDBJ databases">
        <title>First complete genome sequence of a species in the genus Microterricola, an extremophilic cold active enzyme producing strain ERGS5:02 isolated from Sikkim Himalaya.</title>
        <authorList>
            <person name="Kumar R."/>
            <person name="Singh D."/>
            <person name="Swarnkar M.K."/>
        </authorList>
    </citation>
    <scope>NUCLEOTIDE SEQUENCE [LARGE SCALE GENOMIC DNA]</scope>
    <source>
        <strain evidence="8">ERGS5:02</strain>
    </source>
</reference>